<dbReference type="SUPFAM" id="SSF51735">
    <property type="entry name" value="NAD(P)-binding Rossmann-fold domains"/>
    <property type="match status" value="1"/>
</dbReference>
<evidence type="ECO:0000313" key="3">
    <source>
        <dbReference type="EMBL" id="SVB68491.1"/>
    </source>
</evidence>
<dbReference type="SUPFAM" id="SSF55347">
    <property type="entry name" value="Glyceraldehyde-3-phosphate dehydrogenase-like, C-terminal domain"/>
    <property type="match status" value="1"/>
</dbReference>
<dbReference type="Pfam" id="PF01408">
    <property type="entry name" value="GFO_IDH_MocA"/>
    <property type="match status" value="1"/>
</dbReference>
<feature type="domain" description="Gfo/Idh/MocA-like oxidoreductase N-terminal" evidence="1">
    <location>
        <begin position="1"/>
        <end position="145"/>
    </location>
</feature>
<dbReference type="Pfam" id="PF22725">
    <property type="entry name" value="GFO_IDH_MocA_C3"/>
    <property type="match status" value="1"/>
</dbReference>
<reference evidence="3" key="1">
    <citation type="submission" date="2018-05" db="EMBL/GenBank/DDBJ databases">
        <authorList>
            <person name="Lanie J.A."/>
            <person name="Ng W.-L."/>
            <person name="Kazmierczak K.M."/>
            <person name="Andrzejewski T.M."/>
            <person name="Davidsen T.M."/>
            <person name="Wayne K.J."/>
            <person name="Tettelin H."/>
            <person name="Glass J.I."/>
            <person name="Rusch D."/>
            <person name="Podicherti R."/>
            <person name="Tsui H.-C.T."/>
            <person name="Winkler M.E."/>
        </authorList>
    </citation>
    <scope>NUCLEOTIDE SEQUENCE</scope>
</reference>
<dbReference type="AlphaFoldDB" id="A0A382G2R8"/>
<dbReference type="Gene3D" id="3.40.50.720">
    <property type="entry name" value="NAD(P)-binding Rossmann-like Domain"/>
    <property type="match status" value="1"/>
</dbReference>
<dbReference type="EMBL" id="UINC01052772">
    <property type="protein sequence ID" value="SVB68491.1"/>
    <property type="molecule type" value="Genomic_DNA"/>
</dbReference>
<dbReference type="InterPro" id="IPR000683">
    <property type="entry name" value="Gfo/Idh/MocA-like_OxRdtase_N"/>
</dbReference>
<gene>
    <name evidence="3" type="ORF">METZ01_LOCUS221345</name>
</gene>
<feature type="non-terminal residue" evidence="3">
    <location>
        <position position="1"/>
    </location>
</feature>
<name>A0A382G2R8_9ZZZZ</name>
<dbReference type="InterPro" id="IPR036291">
    <property type="entry name" value="NAD(P)-bd_dom_sf"/>
</dbReference>
<dbReference type="PANTHER" id="PTHR43377">
    <property type="entry name" value="BILIVERDIN REDUCTASE A"/>
    <property type="match status" value="1"/>
</dbReference>
<feature type="domain" description="GFO/IDH/MocA-like oxidoreductase" evidence="2">
    <location>
        <begin position="168"/>
        <end position="282"/>
    </location>
</feature>
<dbReference type="InterPro" id="IPR055170">
    <property type="entry name" value="GFO_IDH_MocA-like_dom"/>
</dbReference>
<dbReference type="PANTHER" id="PTHR43377:SF1">
    <property type="entry name" value="BILIVERDIN REDUCTASE A"/>
    <property type="match status" value="1"/>
</dbReference>
<accession>A0A382G2R8</accession>
<dbReference type="InterPro" id="IPR051450">
    <property type="entry name" value="Gfo/Idh/MocA_Oxidoreductases"/>
</dbReference>
<dbReference type="Gene3D" id="3.30.360.10">
    <property type="entry name" value="Dihydrodipicolinate Reductase, domain 2"/>
    <property type="match status" value="1"/>
</dbReference>
<dbReference type="GO" id="GO:0000166">
    <property type="term" value="F:nucleotide binding"/>
    <property type="evidence" value="ECO:0007669"/>
    <property type="project" value="InterPro"/>
</dbReference>
<evidence type="ECO:0000259" key="2">
    <source>
        <dbReference type="Pfam" id="PF22725"/>
    </source>
</evidence>
<organism evidence="3">
    <name type="scientific">marine metagenome</name>
    <dbReference type="NCBI Taxonomy" id="408172"/>
    <lineage>
        <taxon>unclassified sequences</taxon>
        <taxon>metagenomes</taxon>
        <taxon>ecological metagenomes</taxon>
    </lineage>
</organism>
<proteinExistence type="predicted"/>
<evidence type="ECO:0000259" key="1">
    <source>
        <dbReference type="Pfam" id="PF01408"/>
    </source>
</evidence>
<protein>
    <submittedName>
        <fullName evidence="3">Uncharacterized protein</fullName>
    </submittedName>
</protein>
<sequence length="412" mass="46101">VGAGMFGGDVHLRTYADLQRSGISPWLGRIGYDDFASGFADVTFELVGIGTRTKVSGERARATYAELTDAQIETFYGETPWVDMTERFPDLDILAVATPDHLHTAPILHGLREGVHAVAEKPMTLSIKEADNIIELAQEKKLLVGLDMHKRYDPDHLKIFHELVDQMGTPIYGRAVLEEPLEVSTKTFKWVEKSDPFSYVGVHWTDLFVGYLNLRPVSIFAVGQKIKLTQEYGINAYDAAQVSVVFDNGMHVHFANNWITPDDFEGPVNQESEILMTGGKIESDSQYRGLRYTIEGSGSHTSNTHFTRDVFRYDGSRAYVGYGKDSLIACILGVLRIKFNGHSLIDIDRTYRTAEEGRISVAIIETARTVMDLNFGYLQKNMGTPVTAKFGIDGITILDPYTENRHIYDKSV</sequence>